<evidence type="ECO:0000256" key="1">
    <source>
        <dbReference type="ARBA" id="ARBA00022741"/>
    </source>
</evidence>
<dbReference type="SUPFAM" id="SSF48340">
    <property type="entry name" value="Interferon-induced guanylate-binding protein 1 (GBP1), C-terminal domain"/>
    <property type="match status" value="7"/>
</dbReference>
<dbReference type="GO" id="GO:0005525">
    <property type="term" value="F:GTP binding"/>
    <property type="evidence" value="ECO:0007669"/>
    <property type="project" value="UniProtKB-KW"/>
</dbReference>
<evidence type="ECO:0000313" key="8">
    <source>
        <dbReference type="EMBL" id="KAG7458965.1"/>
    </source>
</evidence>
<dbReference type="OrthoDB" id="2135133at2759"/>
<evidence type="ECO:0000256" key="2">
    <source>
        <dbReference type="ARBA" id="ARBA00022801"/>
    </source>
</evidence>
<accession>A0A9D3PJ46</accession>
<keyword evidence="2" id="KW-0378">Hydrolase</keyword>
<name>A0A9D3PJ46_MEGAT</name>
<evidence type="ECO:0000256" key="4">
    <source>
        <dbReference type="PROSITE-ProRule" id="PRU01052"/>
    </source>
</evidence>
<feature type="region of interest" description="Disordered" evidence="6">
    <location>
        <begin position="1"/>
        <end position="100"/>
    </location>
</feature>
<reference evidence="8" key="1">
    <citation type="submission" date="2021-01" db="EMBL/GenBank/DDBJ databases">
        <authorList>
            <person name="Zahm M."/>
            <person name="Roques C."/>
            <person name="Cabau C."/>
            <person name="Klopp C."/>
            <person name="Donnadieu C."/>
            <person name="Jouanno E."/>
            <person name="Lampietro C."/>
            <person name="Louis A."/>
            <person name="Herpin A."/>
            <person name="Echchiki A."/>
            <person name="Berthelot C."/>
            <person name="Parey E."/>
            <person name="Roest-Crollius H."/>
            <person name="Braasch I."/>
            <person name="Postlethwait J."/>
            <person name="Bobe J."/>
            <person name="Montfort J."/>
            <person name="Bouchez O."/>
            <person name="Begum T."/>
            <person name="Mejri S."/>
            <person name="Adams A."/>
            <person name="Chen W.-J."/>
            <person name="Guiguen Y."/>
        </authorList>
    </citation>
    <scope>NUCLEOTIDE SEQUENCE</scope>
    <source>
        <strain evidence="8">YG-15Mar2019-1</strain>
        <tissue evidence="8">Brain</tissue>
    </source>
</reference>
<dbReference type="EMBL" id="JAFDVH010000020">
    <property type="protein sequence ID" value="KAG7458965.1"/>
    <property type="molecule type" value="Genomic_DNA"/>
</dbReference>
<feature type="region of interest" description="Disordered" evidence="6">
    <location>
        <begin position="112"/>
        <end position="167"/>
    </location>
</feature>
<feature type="coiled-coil region" evidence="5">
    <location>
        <begin position="1593"/>
        <end position="1624"/>
    </location>
</feature>
<dbReference type="Gene3D" id="3.40.50.300">
    <property type="entry name" value="P-loop containing nucleotide triphosphate hydrolases"/>
    <property type="match status" value="1"/>
</dbReference>
<dbReference type="GO" id="GO:0003924">
    <property type="term" value="F:GTPase activity"/>
    <property type="evidence" value="ECO:0007669"/>
    <property type="project" value="InterPro"/>
</dbReference>
<gene>
    <name evidence="8" type="ORF">MATL_G00226230</name>
</gene>
<keyword evidence="9" id="KW-1185">Reference proteome</keyword>
<dbReference type="Proteomes" id="UP001046870">
    <property type="component" value="Chromosome 20"/>
</dbReference>
<dbReference type="InterPro" id="IPR027417">
    <property type="entry name" value="P-loop_NTPase"/>
</dbReference>
<keyword evidence="3" id="KW-0342">GTP-binding</keyword>
<feature type="domain" description="GB1/RHD3-type G" evidence="7">
    <location>
        <begin position="206"/>
        <end position="446"/>
    </location>
</feature>
<evidence type="ECO:0000256" key="6">
    <source>
        <dbReference type="SAM" id="MobiDB-lite"/>
    </source>
</evidence>
<evidence type="ECO:0000259" key="7">
    <source>
        <dbReference type="PROSITE" id="PS51715"/>
    </source>
</evidence>
<feature type="compositionally biased region" description="Low complexity" evidence="6">
    <location>
        <begin position="150"/>
        <end position="162"/>
    </location>
</feature>
<keyword evidence="5" id="KW-0175">Coiled coil</keyword>
<proteinExistence type="inferred from homology"/>
<comment type="similarity">
    <text evidence="4">Belongs to the TRAFAC class dynamin-like GTPase superfamily. GB1/RHD3 GTPase family.</text>
</comment>
<evidence type="ECO:0000256" key="3">
    <source>
        <dbReference type="ARBA" id="ARBA00023134"/>
    </source>
</evidence>
<dbReference type="InterPro" id="IPR036543">
    <property type="entry name" value="Guanylate-bd_C_sf"/>
</dbReference>
<dbReference type="CDD" id="cd01851">
    <property type="entry name" value="GBP"/>
    <property type="match status" value="1"/>
</dbReference>
<evidence type="ECO:0000313" key="9">
    <source>
        <dbReference type="Proteomes" id="UP001046870"/>
    </source>
</evidence>
<feature type="compositionally biased region" description="Polar residues" evidence="6">
    <location>
        <begin position="49"/>
        <end position="59"/>
    </location>
</feature>
<dbReference type="PROSITE" id="PS51715">
    <property type="entry name" value="G_GB1_RHD3"/>
    <property type="match status" value="1"/>
</dbReference>
<dbReference type="SUPFAM" id="SSF52540">
    <property type="entry name" value="P-loop containing nucleoside triphosphate hydrolases"/>
    <property type="match status" value="1"/>
</dbReference>
<protein>
    <recommendedName>
        <fullName evidence="7">GB1/RHD3-type G domain-containing protein</fullName>
    </recommendedName>
</protein>
<dbReference type="FunFam" id="3.40.50.300:FF:000422">
    <property type="entry name" value="Guanylate-binding protein 1"/>
    <property type="match status" value="1"/>
</dbReference>
<keyword evidence="1" id="KW-0547">Nucleotide-binding</keyword>
<organism evidence="8 9">
    <name type="scientific">Megalops atlanticus</name>
    <name type="common">Tarpon</name>
    <name type="synonym">Clupea gigantea</name>
    <dbReference type="NCBI Taxonomy" id="7932"/>
    <lineage>
        <taxon>Eukaryota</taxon>
        <taxon>Metazoa</taxon>
        <taxon>Chordata</taxon>
        <taxon>Craniata</taxon>
        <taxon>Vertebrata</taxon>
        <taxon>Euteleostomi</taxon>
        <taxon>Actinopterygii</taxon>
        <taxon>Neopterygii</taxon>
        <taxon>Teleostei</taxon>
        <taxon>Elopiformes</taxon>
        <taxon>Megalopidae</taxon>
        <taxon>Megalops</taxon>
    </lineage>
</organism>
<sequence>MEDEPPASPRGVICDDDPVLPPLPTQQYPDQARPSLPSPPTSELPPSTGDTGQLTGQDVPSTSSQAAPTSSSNPLPVSVPALPSPNPMEDEPPVSPRGVICDDEPVREVLAPLPTQQYPDQARPSLPSPPTSELPPSTGDTGQLTGQDVPSTSSQAAPTSSSNPLPVSVVKTDTMEMEQPLCLIQCATTNQLQVNQEALKILSSFEQPVVVVSVVGKYRTGKSYLMNKLAGKTTGFPLGSTVQSKTKGIWMWCLPHPRKPDHMLVLLDTEGLGDTERGDETYDTWICVLAILLSSTLVYNSMGTIDNDAVMKLQFVTELTKFIKVRSSTEDEDKSSSEFAHFFPSFVWAVRDFTLDLQINGTDISSDEYLENALQLKEGESKQIAAYNAPRESIRQYFPQRKCFVFDQPASKEKLKTLEQMSSDDLDAAFVNQTFDFCNYILNDTGKKVFDGKIAVTGNSLAHLVVTYVDAVRNGQVPCVENAVLVLSEIKNPRAVQQSHALYRQLLAEQVKLPTETQEELFRIHEDCQREAVQLFMAQSFKDDDHRYQNELNKYINDDYEKKCQENAECSEKHCTDLLKQMLDCLDIDSFKRRGGYKDYKIQLESIIQCYNDKPGKGIKAEHALEAFREKNKIIQELILQEDTRLTEKEKQIKAKQSHALYKQLMEERVKLPTETQKELYRVHEDCLKEALQLFMACNFEDKDQLCQREITRLINEEYKQKCEKNADLSDKICTDLLQQLSVRVMPEFFIKLGGYEDYQKQLETIIQKYKDTPGKGIKAEQALNAFLEKHKNFEGLIQQTDKCLTEKEKIIKAKESYALYRQLMGQQVVLPTETQEELCSFHEDCQKEALQLFMACNFEDENQQCQKEITRLINEEYKHKCKENADLSEKYCTDLLNQLSVRLTPESFMKSGGYKDYKLQLDSIIQKYKETPGKGIKAKHVLEIFLEKQKSLEKCITDKEKEIKAKQSYALYKQLMEEQVVLPTETEEELSSVHEDCLKEALQLFKDCNFEDDNQLHQREINRLINEEYKGKCKENADLSEKLCTDLLKRLSERLIPESFMNSGCYEDYKTQLDSIIQKYKDTPGKGIKAEHALEAFLENIKRFQELVLQVDKCLTDKEKEIKAMESYALYRKLMRERVRLPTKTQEELDRVHEDCQMEALQLFMACNFEDKNRLHQREIKALINEEYRHKCKENADLSEKYCTDLLNQLSVNLIPESFMKSGGYNDYQTQVDTIIQIYTDTPDKGIKAEYALNAFQENQKSLQELILKAEMCLTDKEKEVKAKEAYALYRRLMRQQVKLPTETQEELNRVHEDCKKAALQLFMDCSFKDENQQCQKEIIGLINEEYKQKCKENADLSEKNCRDLLNQLSVNMIPESFMRSGGYKDYQTQLDTIIQKYKDTPGKGIKAEYALNAFRENQKSLQELILQADTRLTDKQKKLKAKEAFALYRQLMRQRVMLPTKTQEELDRVHEGCLREALQFLMSRNFKDENQQCQRELIGLINEEYERKRKDNADISEKHCTDLLKRLSVKLIPESFMKSGGYEDYKTQLDAIVQKYNDTPGKGIRAEHALKAFLEKQKVLQQLIKEAGFCLTAKEKEIKVKEDEAEMEKQRADAAIARAKAKETEMIHLMSENSRNNPSRSVTCVIKNNTDNLYLREPLVYIDCGENKDPLQFTIKPQTTGICSFIKRFGSFGVAGVLMYKIYEDGNDSGKYHNSSI</sequence>
<dbReference type="PANTHER" id="PTHR10751">
    <property type="entry name" value="GUANYLATE BINDING PROTEIN"/>
    <property type="match status" value="1"/>
</dbReference>
<dbReference type="InterPro" id="IPR003191">
    <property type="entry name" value="Guanylate-bd/ATL_C"/>
</dbReference>
<dbReference type="InterPro" id="IPR015894">
    <property type="entry name" value="Guanylate-bd_N"/>
</dbReference>
<dbReference type="InterPro" id="IPR030386">
    <property type="entry name" value="G_GB1_RHD3_dom"/>
</dbReference>
<feature type="compositionally biased region" description="Low complexity" evidence="6">
    <location>
        <begin position="60"/>
        <end position="81"/>
    </location>
</feature>
<dbReference type="Gene3D" id="1.20.1000.10">
    <property type="entry name" value="Guanylate-binding protein, C-terminal domain"/>
    <property type="match status" value="7"/>
</dbReference>
<comment type="caution">
    <text evidence="8">The sequence shown here is derived from an EMBL/GenBank/DDBJ whole genome shotgun (WGS) entry which is preliminary data.</text>
</comment>
<evidence type="ECO:0000256" key="5">
    <source>
        <dbReference type="SAM" id="Coils"/>
    </source>
</evidence>
<dbReference type="Pfam" id="PF02263">
    <property type="entry name" value="GBP"/>
    <property type="match status" value="1"/>
</dbReference>
<feature type="compositionally biased region" description="Polar residues" evidence="6">
    <location>
        <begin position="139"/>
        <end position="149"/>
    </location>
</feature>
<dbReference type="Pfam" id="PF02841">
    <property type="entry name" value="GBP_C"/>
    <property type="match status" value="5"/>
</dbReference>